<name>A0AAJ7DU53_9HYME</name>
<dbReference type="AlphaFoldDB" id="A0AAJ7DU53"/>
<proteinExistence type="predicted"/>
<protein>
    <submittedName>
        <fullName evidence="2">Uncharacterized protein LOC105361154</fullName>
    </submittedName>
</protein>
<reference evidence="2" key="1">
    <citation type="submission" date="2025-08" db="UniProtKB">
        <authorList>
            <consortium name="RefSeq"/>
        </authorList>
    </citation>
    <scope>IDENTIFICATION</scope>
</reference>
<feature type="non-terminal residue" evidence="2">
    <location>
        <position position="483"/>
    </location>
</feature>
<evidence type="ECO:0000313" key="2">
    <source>
        <dbReference type="RefSeq" id="XP_011496562.1"/>
    </source>
</evidence>
<dbReference type="Proteomes" id="UP000695007">
    <property type="component" value="Unplaced"/>
</dbReference>
<dbReference type="KEGG" id="csol:105361154"/>
<dbReference type="RefSeq" id="XP_011496562.1">
    <property type="nucleotide sequence ID" value="XM_011498260.1"/>
</dbReference>
<dbReference type="GeneID" id="105361154"/>
<sequence>MDGHKLEIPIIINVLQTLIDYKMPYIQKLIEIILKFIKNQLINLTPKDYQELTDINSKIQSNTLRQFVQKDLLQKFNLKISMDLDRNNLDFVISAFMNHKNDLEKLKLALEAVKNCNLQNASLNTILNLITAMSYVPHFPKNYCSILNKLQIYLIENIHQIKTNDILFLLHNMVFAADNNKNEEFYNEALFNKCAEVITSRDVTSSIAAACLNSFIRIRHMQKHLLDYTCSRYFIEKNNGVRFKEEFVLSSLINAYAQYNLKDVYLQKLIKNYEEIIKLIKSKKILDSALNFAVFEYYNASLLTNIFSNEEYYFNVAGRKFLNLWQKLKTTPNYNGPEPSEKCIKKFTIWHTKYNFELFPYLEKGLGGSIYIKKNLKTKLYHQIEYITMFRNGGYPIAINNIEDKNIEYIEDLQVPNNSKIVLIFEIPNYWYFQNSNIIIGKYSMYIDVIKSLSVEVIPINLNNWKTLTENEKIPYLMKEIHS</sequence>
<accession>A0AAJ7DU53</accession>
<keyword evidence="1" id="KW-1185">Reference proteome</keyword>
<organism evidence="1 2">
    <name type="scientific">Ceratosolen solmsi marchali</name>
    <dbReference type="NCBI Taxonomy" id="326594"/>
    <lineage>
        <taxon>Eukaryota</taxon>
        <taxon>Metazoa</taxon>
        <taxon>Ecdysozoa</taxon>
        <taxon>Arthropoda</taxon>
        <taxon>Hexapoda</taxon>
        <taxon>Insecta</taxon>
        <taxon>Pterygota</taxon>
        <taxon>Neoptera</taxon>
        <taxon>Endopterygota</taxon>
        <taxon>Hymenoptera</taxon>
        <taxon>Apocrita</taxon>
        <taxon>Proctotrupomorpha</taxon>
        <taxon>Chalcidoidea</taxon>
        <taxon>Agaonidae</taxon>
        <taxon>Agaoninae</taxon>
        <taxon>Ceratosolen</taxon>
    </lineage>
</organism>
<gene>
    <name evidence="2" type="primary">LOC105361154</name>
</gene>
<evidence type="ECO:0000313" key="1">
    <source>
        <dbReference type="Proteomes" id="UP000695007"/>
    </source>
</evidence>